<dbReference type="Gene3D" id="3.40.50.720">
    <property type="entry name" value="NAD(P)-binding Rossmann-like Domain"/>
    <property type="match status" value="1"/>
</dbReference>
<keyword evidence="4" id="KW-1185">Reference proteome</keyword>
<sequence>MWFLWVLVTLLLIKVLNKLSNGKCYSDNVMCGQVVIVTGANSGIGYATALELARRGARVIAACRDDVKGRTAVESIIRATKNKSVKYIHLDLSSLASVRKFVEIFKSTEAKLDVLINNAGASGMGKEKTADGIVRDMQVNHFGPFLLTLLLVPILKKSAPSRVINVSSVLHKFGTIENINEEGRYGYFQVFCNSKLCNVLFSNELARRLEGTGVDVNSLHPGQVNTCLYKSTAFEKLRSLILYTFFKSPEEGAQTSLYLAVSDECDQVTGKYFADCEESNMSLKAQDELLAKRLWKMSEELVRIKPEETI</sequence>
<name>A0ABM3MKA3_GALME</name>
<dbReference type="Proteomes" id="UP001652740">
    <property type="component" value="Unplaced"/>
</dbReference>
<dbReference type="GeneID" id="113514957"/>
<dbReference type="InterPro" id="IPR002347">
    <property type="entry name" value="SDR_fam"/>
</dbReference>
<protein>
    <submittedName>
        <fullName evidence="5">Retinol dehydrogenase 12-like</fullName>
    </submittedName>
</protein>
<evidence type="ECO:0000256" key="3">
    <source>
        <dbReference type="SAM" id="SignalP"/>
    </source>
</evidence>
<feature type="signal peptide" evidence="3">
    <location>
        <begin position="1"/>
        <end position="18"/>
    </location>
</feature>
<feature type="chain" id="PRO_5046686046" evidence="3">
    <location>
        <begin position="19"/>
        <end position="310"/>
    </location>
</feature>
<comment type="similarity">
    <text evidence="2">Belongs to the short-chain dehydrogenases/reductases (SDR) family.</text>
</comment>
<proteinExistence type="inferred from homology"/>
<reference evidence="5" key="1">
    <citation type="submission" date="2025-08" db="UniProtKB">
        <authorList>
            <consortium name="RefSeq"/>
        </authorList>
    </citation>
    <scope>IDENTIFICATION</scope>
    <source>
        <tissue evidence="5">Whole larvae</tissue>
    </source>
</reference>
<dbReference type="InterPro" id="IPR036291">
    <property type="entry name" value="NAD(P)-bd_dom_sf"/>
</dbReference>
<dbReference type="RefSeq" id="XP_052751828.1">
    <property type="nucleotide sequence ID" value="XM_052895868.1"/>
</dbReference>
<dbReference type="PRINTS" id="PR00080">
    <property type="entry name" value="SDRFAMILY"/>
</dbReference>
<evidence type="ECO:0000256" key="2">
    <source>
        <dbReference type="RuleBase" id="RU000363"/>
    </source>
</evidence>
<dbReference type="PANTHER" id="PTHR43157:SF31">
    <property type="entry name" value="PHOSPHATIDYLINOSITOL-GLYCAN BIOSYNTHESIS CLASS F PROTEIN"/>
    <property type="match status" value="1"/>
</dbReference>
<evidence type="ECO:0000313" key="5">
    <source>
        <dbReference type="RefSeq" id="XP_052751828.1"/>
    </source>
</evidence>
<dbReference type="PRINTS" id="PR00081">
    <property type="entry name" value="GDHRDH"/>
</dbReference>
<keyword evidence="3" id="KW-0732">Signal</keyword>
<dbReference type="Pfam" id="PF00106">
    <property type="entry name" value="adh_short"/>
    <property type="match status" value="1"/>
</dbReference>
<organism evidence="4 5">
    <name type="scientific">Galleria mellonella</name>
    <name type="common">Greater wax moth</name>
    <dbReference type="NCBI Taxonomy" id="7137"/>
    <lineage>
        <taxon>Eukaryota</taxon>
        <taxon>Metazoa</taxon>
        <taxon>Ecdysozoa</taxon>
        <taxon>Arthropoda</taxon>
        <taxon>Hexapoda</taxon>
        <taxon>Insecta</taxon>
        <taxon>Pterygota</taxon>
        <taxon>Neoptera</taxon>
        <taxon>Endopterygota</taxon>
        <taxon>Lepidoptera</taxon>
        <taxon>Glossata</taxon>
        <taxon>Ditrysia</taxon>
        <taxon>Pyraloidea</taxon>
        <taxon>Pyralidae</taxon>
        <taxon>Galleriinae</taxon>
        <taxon>Galleria</taxon>
    </lineage>
</organism>
<evidence type="ECO:0000256" key="1">
    <source>
        <dbReference type="ARBA" id="ARBA00023002"/>
    </source>
</evidence>
<dbReference type="CDD" id="cd05327">
    <property type="entry name" value="retinol-DH_like_SDR_c_like"/>
    <property type="match status" value="1"/>
</dbReference>
<keyword evidence="1" id="KW-0560">Oxidoreductase</keyword>
<accession>A0ABM3MKA3</accession>
<dbReference type="SUPFAM" id="SSF51735">
    <property type="entry name" value="NAD(P)-binding Rossmann-fold domains"/>
    <property type="match status" value="1"/>
</dbReference>
<dbReference type="PANTHER" id="PTHR43157">
    <property type="entry name" value="PHOSPHATIDYLINOSITOL-GLYCAN BIOSYNTHESIS CLASS F PROTEIN-RELATED"/>
    <property type="match status" value="1"/>
</dbReference>
<gene>
    <name evidence="5" type="primary">LOC113514957</name>
</gene>
<evidence type="ECO:0000313" key="4">
    <source>
        <dbReference type="Proteomes" id="UP001652740"/>
    </source>
</evidence>